<gene>
    <name evidence="1" type="ORF">LZ24_00386</name>
</gene>
<sequence length="287" mass="32992">MKIPPYWVKKSHEMKDAHGQSHSITASGWSFVSPAEAAKEAAARAGRIFNRLLGGERPDHYEYHDMPVKEEILEEIFDGEERIAVITRNRYGASVLNCSQVLFVDVDFPKAESAGFLEWLRSLFFGRSIAEKKEDPVQKAIASVKEWSRLNPDYAFRLYRTKEGLRLLFTGKLFVPASEETEKILKDLNADPLYQVLTRKQACFRARLTSKPWRCGSPKPPSAFPWEDEAREREYRSWQEIYRQKDEGFRICDFIGEFGKKGVLSQAKKVMEIHDRAVRLTGTAPLA</sequence>
<dbReference type="AlphaFoldDB" id="A0A562S617"/>
<accession>A0A562S617</accession>
<evidence type="ECO:0000313" key="2">
    <source>
        <dbReference type="Proteomes" id="UP000318307"/>
    </source>
</evidence>
<name>A0A562S617_9BACT</name>
<dbReference type="Proteomes" id="UP000318307">
    <property type="component" value="Unassembled WGS sequence"/>
</dbReference>
<dbReference type="EMBL" id="VLLC01000002">
    <property type="protein sequence ID" value="TWI76765.1"/>
    <property type="molecule type" value="Genomic_DNA"/>
</dbReference>
<proteinExistence type="predicted"/>
<evidence type="ECO:0000313" key="1">
    <source>
        <dbReference type="EMBL" id="TWI76765.1"/>
    </source>
</evidence>
<dbReference type="OrthoDB" id="877274at2"/>
<keyword evidence="2" id="KW-1185">Reference proteome</keyword>
<reference evidence="1 2" key="1">
    <citation type="submission" date="2019-07" db="EMBL/GenBank/DDBJ databases">
        <title>Genome sequencing of 100 strains of the haloalkaliphilic chemolithoautotrophic sulfur-oxidizing bacterium Thioalkalivibrio.</title>
        <authorList>
            <person name="Muyzer G."/>
        </authorList>
    </citation>
    <scope>NUCLEOTIDE SEQUENCE [LARGE SCALE GENOMIC DNA]</scope>
    <source>
        <strain evidence="1 2">ASO4-4</strain>
    </source>
</reference>
<protein>
    <submittedName>
        <fullName evidence="1">Uncharacterized protein</fullName>
    </submittedName>
</protein>
<organism evidence="1 2">
    <name type="scientific">Desulfobotulus alkaliphilus</name>
    <dbReference type="NCBI Taxonomy" id="622671"/>
    <lineage>
        <taxon>Bacteria</taxon>
        <taxon>Pseudomonadati</taxon>
        <taxon>Thermodesulfobacteriota</taxon>
        <taxon>Desulfobacteria</taxon>
        <taxon>Desulfobacterales</taxon>
        <taxon>Desulfobacteraceae</taxon>
        <taxon>Desulfobotulus</taxon>
    </lineage>
</organism>
<dbReference type="RefSeq" id="WP_144681776.1">
    <property type="nucleotide sequence ID" value="NZ_VLLC01000002.1"/>
</dbReference>
<comment type="caution">
    <text evidence="1">The sequence shown here is derived from an EMBL/GenBank/DDBJ whole genome shotgun (WGS) entry which is preliminary data.</text>
</comment>